<organism evidence="9 10">
    <name type="scientific">Notoacmeibacter marinus</name>
    <dbReference type="NCBI Taxonomy" id="1876515"/>
    <lineage>
        <taxon>Bacteria</taxon>
        <taxon>Pseudomonadati</taxon>
        <taxon>Pseudomonadota</taxon>
        <taxon>Alphaproteobacteria</taxon>
        <taxon>Hyphomicrobiales</taxon>
        <taxon>Notoacmeibacteraceae</taxon>
        <taxon>Notoacmeibacter</taxon>
    </lineage>
</organism>
<keyword evidence="10" id="KW-1185">Reference proteome</keyword>
<evidence type="ECO:0000313" key="9">
    <source>
        <dbReference type="EMBL" id="OXT02156.1"/>
    </source>
</evidence>
<dbReference type="EMBL" id="NBYO01000001">
    <property type="protein sequence ID" value="OXT02156.1"/>
    <property type="molecule type" value="Genomic_DNA"/>
</dbReference>
<dbReference type="SUPFAM" id="SSF56112">
    <property type="entry name" value="Protein kinase-like (PK-like)"/>
    <property type="match status" value="1"/>
</dbReference>
<evidence type="ECO:0000256" key="2">
    <source>
        <dbReference type="ARBA" id="ARBA00011738"/>
    </source>
</evidence>
<gene>
    <name evidence="9" type="ORF">B7H23_04335</name>
</gene>
<dbReference type="Proteomes" id="UP000215405">
    <property type="component" value="Unassembled WGS sequence"/>
</dbReference>
<evidence type="ECO:0000259" key="8">
    <source>
        <dbReference type="Pfam" id="PF01636"/>
    </source>
</evidence>
<dbReference type="InterPro" id="IPR011009">
    <property type="entry name" value="Kinase-like_dom_sf"/>
</dbReference>
<dbReference type="GO" id="GO:0005524">
    <property type="term" value="F:ATP binding"/>
    <property type="evidence" value="ECO:0007669"/>
    <property type="project" value="UniProtKB-KW"/>
</dbReference>
<evidence type="ECO:0000313" key="10">
    <source>
        <dbReference type="Proteomes" id="UP000215405"/>
    </source>
</evidence>
<dbReference type="GO" id="GO:0009086">
    <property type="term" value="P:methionine biosynthetic process"/>
    <property type="evidence" value="ECO:0007669"/>
    <property type="project" value="InterPro"/>
</dbReference>
<reference evidence="10" key="1">
    <citation type="journal article" date="2017" name="Int. J. Syst. Evol. Microbiol.">
        <title>Notoacmeibacter marinus gen. nov., sp. nov., isolated from the gut of a limpet and proposal of Notoacmeibacteraceae fam. nov. in the order Rhizobiales of the class Alphaproteobacteria.</title>
        <authorList>
            <person name="Huang Z."/>
            <person name="Guo F."/>
            <person name="Lai Q."/>
        </authorList>
    </citation>
    <scope>NUCLEOTIDE SEQUENCE [LARGE SCALE GENOMIC DNA]</scope>
    <source>
        <strain evidence="10">XMTR2A4</strain>
    </source>
</reference>
<evidence type="ECO:0000256" key="3">
    <source>
        <dbReference type="ARBA" id="ARBA00012128"/>
    </source>
</evidence>
<dbReference type="InterPro" id="IPR002575">
    <property type="entry name" value="Aminoglycoside_PTrfase"/>
</dbReference>
<keyword evidence="7" id="KW-0067">ATP-binding</keyword>
<evidence type="ECO:0000256" key="4">
    <source>
        <dbReference type="ARBA" id="ARBA00022679"/>
    </source>
</evidence>
<name>A0A231V3M3_9HYPH</name>
<evidence type="ECO:0000256" key="1">
    <source>
        <dbReference type="ARBA" id="ARBA00010165"/>
    </source>
</evidence>
<dbReference type="PANTHER" id="PTHR34273:SF2">
    <property type="entry name" value="METHYLTHIORIBOSE KINASE"/>
    <property type="match status" value="1"/>
</dbReference>
<keyword evidence="6 9" id="KW-0418">Kinase</keyword>
<proteinExistence type="inferred from homology"/>
<evidence type="ECO:0000256" key="6">
    <source>
        <dbReference type="ARBA" id="ARBA00022777"/>
    </source>
</evidence>
<evidence type="ECO:0000256" key="7">
    <source>
        <dbReference type="ARBA" id="ARBA00022840"/>
    </source>
</evidence>
<dbReference type="GO" id="GO:0046522">
    <property type="term" value="F:S-methyl-5-thioribose kinase activity"/>
    <property type="evidence" value="ECO:0007669"/>
    <property type="project" value="UniProtKB-EC"/>
</dbReference>
<feature type="domain" description="Aminoglycoside phosphotransferase" evidence="8">
    <location>
        <begin position="38"/>
        <end position="284"/>
    </location>
</feature>
<comment type="similarity">
    <text evidence="1">Belongs to the methylthioribose kinase family.</text>
</comment>
<keyword evidence="5" id="KW-0547">Nucleotide-binding</keyword>
<keyword evidence="4" id="KW-0808">Transferase</keyword>
<dbReference type="PIRSF" id="PIRSF031134">
    <property type="entry name" value="MTRK"/>
    <property type="match status" value="1"/>
</dbReference>
<dbReference type="EC" id="2.7.1.100" evidence="3"/>
<dbReference type="PANTHER" id="PTHR34273">
    <property type="entry name" value="METHYLTHIORIBOSE KINASE"/>
    <property type="match status" value="1"/>
</dbReference>
<dbReference type="RefSeq" id="WP_094076117.1">
    <property type="nucleotide sequence ID" value="NZ_NBYO01000001.1"/>
</dbReference>
<comment type="subunit">
    <text evidence="2">Homodimer.</text>
</comment>
<sequence length="420" mass="46919">MPEDNSYKTLSVETIGAHLGAVDAVRSRLGGNADGWSVREVGDGNLNLVFIVEGPDETVIAKQALPYVRLVGDSWPLPLYRAFYEYHALSRQAARDPGLVPEIYHFDEAQALIVMEFLSPHVILRRKLIAGEKVVDLGAILGRFCARTAFYGSELYMQSADKKADVALFAGNVAIPAITEALVFTDPYFDAEMNAHTDGLDPVVADLRGNVDLKMRVQRMMTKFASNTETMLHGDLHSGSIMATETEARIIDPEFVQYGPFGFDIGMLTANFLMAYFSQPAHRSQADLAGYQEWILSVIEATFETFQDEFRRLWRDERQGMFYPQVLFEGQGHDPMPACNALLGDIWTDAISFCGIEMHRRCLSLAHNADFEDIEDVRIRAPLEARNLTMGAELILNAESFADAQALCSLARQYNERNVL</sequence>
<dbReference type="Pfam" id="PF01636">
    <property type="entry name" value="APH"/>
    <property type="match status" value="1"/>
</dbReference>
<dbReference type="InterPro" id="IPR009212">
    <property type="entry name" value="Methylthioribose_kinase"/>
</dbReference>
<accession>A0A231V3M3</accession>
<dbReference type="NCBIfam" id="TIGR01767">
    <property type="entry name" value="MTRK"/>
    <property type="match status" value="1"/>
</dbReference>
<protein>
    <recommendedName>
        <fullName evidence="3">S-methyl-5-thioribose kinase</fullName>
        <ecNumber evidence="3">2.7.1.100</ecNumber>
    </recommendedName>
</protein>
<evidence type="ECO:0000256" key="5">
    <source>
        <dbReference type="ARBA" id="ARBA00022741"/>
    </source>
</evidence>
<dbReference type="Gene3D" id="3.90.1200.10">
    <property type="match status" value="1"/>
</dbReference>
<dbReference type="Gene3D" id="3.30.200.20">
    <property type="entry name" value="Phosphorylase Kinase, domain 1"/>
    <property type="match status" value="1"/>
</dbReference>
<dbReference type="AlphaFoldDB" id="A0A231V3M3"/>
<comment type="caution">
    <text evidence="9">The sequence shown here is derived from an EMBL/GenBank/DDBJ whole genome shotgun (WGS) entry which is preliminary data.</text>
</comment>